<dbReference type="AlphaFoldDB" id="A0A0D0CV63"/>
<evidence type="ECO:0000313" key="8">
    <source>
        <dbReference type="Proteomes" id="UP000053593"/>
    </source>
</evidence>
<evidence type="ECO:0000256" key="5">
    <source>
        <dbReference type="SAM" id="MobiDB-lite"/>
    </source>
</evidence>
<name>A0A0D0CV63_9AGAR</name>
<keyword evidence="8" id="KW-1185">Reference proteome</keyword>
<evidence type="ECO:0000256" key="4">
    <source>
        <dbReference type="ARBA" id="ARBA00023136"/>
    </source>
</evidence>
<dbReference type="GO" id="GO:0016020">
    <property type="term" value="C:membrane"/>
    <property type="evidence" value="ECO:0007669"/>
    <property type="project" value="UniProtKB-SubCell"/>
</dbReference>
<dbReference type="EMBL" id="KN834778">
    <property type="protein sequence ID" value="KIK59853.1"/>
    <property type="molecule type" value="Genomic_DNA"/>
</dbReference>
<dbReference type="PANTHER" id="PTHR21389:SF0">
    <property type="entry name" value="ETOPOSIDE-INDUCED PROTEIN 2.4 HOMOLOG"/>
    <property type="match status" value="1"/>
</dbReference>
<sequence length="366" mass="41380">MPYPSSSSPPSQYHPSARSVYPSFLSVQESALLQLSWAWQGLVDAFRWDHVISTIAGDPEVRANVYKSLLLNSLSLTSIYTFDLLLQPLVRDQQKWLHRNVGWFYQVLWLFPVIGLSFYLNSTWCNIIAERTFALKHGSRSASQQQPVTYTGMLKSIATSAYRIVMVFTSLVVSLSLGNIPYAGPVLGFFFFAWLDSYYLFEFVWIARGMSLSRRVRHLEERWAYYLAFGMPSAALCTLGSGLANAAIFALVFPLYILMAMHARPVPADPYNPFPEADVLRHPSPFIPIRLPVFVPVMFLNDWVVRILSVGGGSGIRNTHRRGLSEDAETVEEGEKIEMQSRRGIPSFSSSRSTSSRINIGRRKMD</sequence>
<comment type="subcellular location">
    <subcellularLocation>
        <location evidence="1">Membrane</location>
        <topology evidence="1">Multi-pass membrane protein</topology>
    </subcellularLocation>
</comment>
<feature type="transmembrane region" description="Helical" evidence="6">
    <location>
        <begin position="226"/>
        <end position="259"/>
    </location>
</feature>
<keyword evidence="3 6" id="KW-1133">Transmembrane helix</keyword>
<evidence type="ECO:0000313" key="7">
    <source>
        <dbReference type="EMBL" id="KIK59853.1"/>
    </source>
</evidence>
<dbReference type="PANTHER" id="PTHR21389">
    <property type="entry name" value="P53 INDUCED PROTEIN"/>
    <property type="match status" value="1"/>
</dbReference>
<dbReference type="Pfam" id="PF07264">
    <property type="entry name" value="EI24"/>
    <property type="match status" value="1"/>
</dbReference>
<keyword evidence="4 6" id="KW-0472">Membrane</keyword>
<evidence type="ECO:0000256" key="6">
    <source>
        <dbReference type="SAM" id="Phobius"/>
    </source>
</evidence>
<gene>
    <name evidence="7" type="ORF">GYMLUDRAFT_226862</name>
</gene>
<dbReference type="GO" id="GO:0005783">
    <property type="term" value="C:endoplasmic reticulum"/>
    <property type="evidence" value="ECO:0007669"/>
    <property type="project" value="TreeGrafter"/>
</dbReference>
<reference evidence="7 8" key="1">
    <citation type="submission" date="2014-04" db="EMBL/GenBank/DDBJ databases">
        <title>Evolutionary Origins and Diversification of the Mycorrhizal Mutualists.</title>
        <authorList>
            <consortium name="DOE Joint Genome Institute"/>
            <consortium name="Mycorrhizal Genomics Consortium"/>
            <person name="Kohler A."/>
            <person name="Kuo A."/>
            <person name="Nagy L.G."/>
            <person name="Floudas D."/>
            <person name="Copeland A."/>
            <person name="Barry K.W."/>
            <person name="Cichocki N."/>
            <person name="Veneault-Fourrey C."/>
            <person name="LaButti K."/>
            <person name="Lindquist E.A."/>
            <person name="Lipzen A."/>
            <person name="Lundell T."/>
            <person name="Morin E."/>
            <person name="Murat C."/>
            <person name="Riley R."/>
            <person name="Ohm R."/>
            <person name="Sun H."/>
            <person name="Tunlid A."/>
            <person name="Henrissat B."/>
            <person name="Grigoriev I.V."/>
            <person name="Hibbett D.S."/>
            <person name="Martin F."/>
        </authorList>
    </citation>
    <scope>NUCLEOTIDE SEQUENCE [LARGE SCALE GENOMIC DNA]</scope>
    <source>
        <strain evidence="7 8">FD-317 M1</strain>
    </source>
</reference>
<dbReference type="GO" id="GO:0016236">
    <property type="term" value="P:macroautophagy"/>
    <property type="evidence" value="ECO:0007669"/>
    <property type="project" value="TreeGrafter"/>
</dbReference>
<dbReference type="InterPro" id="IPR059112">
    <property type="entry name" value="CysZ/EI24"/>
</dbReference>
<evidence type="ECO:0000256" key="3">
    <source>
        <dbReference type="ARBA" id="ARBA00022989"/>
    </source>
</evidence>
<feature type="compositionally biased region" description="Low complexity" evidence="5">
    <location>
        <begin position="342"/>
        <end position="359"/>
    </location>
</feature>
<dbReference type="OrthoDB" id="266518at2759"/>
<organism evidence="7 8">
    <name type="scientific">Collybiopsis luxurians FD-317 M1</name>
    <dbReference type="NCBI Taxonomy" id="944289"/>
    <lineage>
        <taxon>Eukaryota</taxon>
        <taxon>Fungi</taxon>
        <taxon>Dikarya</taxon>
        <taxon>Basidiomycota</taxon>
        <taxon>Agaricomycotina</taxon>
        <taxon>Agaricomycetes</taxon>
        <taxon>Agaricomycetidae</taxon>
        <taxon>Agaricales</taxon>
        <taxon>Marasmiineae</taxon>
        <taxon>Omphalotaceae</taxon>
        <taxon>Collybiopsis</taxon>
        <taxon>Collybiopsis luxurians</taxon>
    </lineage>
</organism>
<proteinExistence type="predicted"/>
<dbReference type="HOGENOM" id="CLU_046461_0_0_1"/>
<feature type="region of interest" description="Disordered" evidence="5">
    <location>
        <begin position="318"/>
        <end position="366"/>
    </location>
</feature>
<evidence type="ECO:0000256" key="2">
    <source>
        <dbReference type="ARBA" id="ARBA00022692"/>
    </source>
</evidence>
<protein>
    <submittedName>
        <fullName evidence="7">Uncharacterized protein</fullName>
    </submittedName>
</protein>
<evidence type="ECO:0000256" key="1">
    <source>
        <dbReference type="ARBA" id="ARBA00004141"/>
    </source>
</evidence>
<keyword evidence="2 6" id="KW-0812">Transmembrane</keyword>
<dbReference type="Proteomes" id="UP000053593">
    <property type="component" value="Unassembled WGS sequence"/>
</dbReference>
<feature type="transmembrane region" description="Helical" evidence="6">
    <location>
        <begin position="102"/>
        <end position="121"/>
    </location>
</feature>
<accession>A0A0D0CV63</accession>